<keyword evidence="4" id="KW-0067">ATP-binding</keyword>
<dbReference type="PANTHER" id="PTHR21027">
    <property type="entry name" value="TRNA-SPLICING ENDONUCLEASE SUBUNIT SEN54"/>
    <property type="match status" value="1"/>
</dbReference>
<dbReference type="Pfam" id="PF12928">
    <property type="entry name" value="tRNA_int_end_N2"/>
    <property type="match status" value="1"/>
</dbReference>
<dbReference type="InterPro" id="IPR024337">
    <property type="entry name" value="tRNA_splic_suSen54"/>
</dbReference>
<dbReference type="PANTHER" id="PTHR21027:SF1">
    <property type="entry name" value="TRNA-SPLICING ENDONUCLEASE SUBUNIT SEN54"/>
    <property type="match status" value="1"/>
</dbReference>
<name>A0A843V456_COLES</name>
<dbReference type="OrthoDB" id="408683at2759"/>
<dbReference type="Proteomes" id="UP000652761">
    <property type="component" value="Unassembled WGS sequence"/>
</dbReference>
<keyword evidence="3" id="KW-0547">Nucleotide-binding</keyword>
<dbReference type="AlphaFoldDB" id="A0A843V456"/>
<comment type="caution">
    <text evidence="6">The sequence shown here is derived from an EMBL/GenBank/DDBJ whole genome shotgun (WGS) entry which is preliminary data.</text>
</comment>
<feature type="domain" description="tRNA-splicing endonuclease subunit Sen54 N-terminal" evidence="5">
    <location>
        <begin position="224"/>
        <end position="280"/>
    </location>
</feature>
<evidence type="ECO:0000256" key="4">
    <source>
        <dbReference type="ARBA" id="ARBA00022840"/>
    </source>
</evidence>
<dbReference type="EMBL" id="NMUH01001275">
    <property type="protein sequence ID" value="MQL90818.1"/>
    <property type="molecule type" value="Genomic_DNA"/>
</dbReference>
<accession>A0A843V456</accession>
<gene>
    <name evidence="6" type="ORF">Taro_023432</name>
</gene>
<evidence type="ECO:0000256" key="3">
    <source>
        <dbReference type="ARBA" id="ARBA00022741"/>
    </source>
</evidence>
<reference evidence="6" key="1">
    <citation type="submission" date="2017-07" db="EMBL/GenBank/DDBJ databases">
        <title>Taro Niue Genome Assembly and Annotation.</title>
        <authorList>
            <person name="Atibalentja N."/>
            <person name="Keating K."/>
            <person name="Fields C.J."/>
        </authorList>
    </citation>
    <scope>NUCLEOTIDE SEQUENCE</scope>
    <source>
        <strain evidence="6">Niue_2</strain>
        <tissue evidence="6">Leaf</tissue>
    </source>
</reference>
<evidence type="ECO:0000313" key="7">
    <source>
        <dbReference type="Proteomes" id="UP000652761"/>
    </source>
</evidence>
<proteinExistence type="inferred from homology"/>
<evidence type="ECO:0000313" key="6">
    <source>
        <dbReference type="EMBL" id="MQL90818.1"/>
    </source>
</evidence>
<evidence type="ECO:0000256" key="1">
    <source>
        <dbReference type="ARBA" id="ARBA00005736"/>
    </source>
</evidence>
<keyword evidence="7" id="KW-1185">Reference proteome</keyword>
<organism evidence="6 7">
    <name type="scientific">Colocasia esculenta</name>
    <name type="common">Wild taro</name>
    <name type="synonym">Arum esculentum</name>
    <dbReference type="NCBI Taxonomy" id="4460"/>
    <lineage>
        <taxon>Eukaryota</taxon>
        <taxon>Viridiplantae</taxon>
        <taxon>Streptophyta</taxon>
        <taxon>Embryophyta</taxon>
        <taxon>Tracheophyta</taxon>
        <taxon>Spermatophyta</taxon>
        <taxon>Magnoliopsida</taxon>
        <taxon>Liliopsida</taxon>
        <taxon>Araceae</taxon>
        <taxon>Aroideae</taxon>
        <taxon>Colocasieae</taxon>
        <taxon>Colocasia</taxon>
    </lineage>
</organism>
<dbReference type="GO" id="GO:0005524">
    <property type="term" value="F:ATP binding"/>
    <property type="evidence" value="ECO:0007669"/>
    <property type="project" value="UniProtKB-KW"/>
</dbReference>
<dbReference type="InterPro" id="IPR013641">
    <property type="entry name" value="KTI12/PSTK"/>
</dbReference>
<protein>
    <recommendedName>
        <fullName evidence="5">tRNA-splicing endonuclease subunit Sen54 N-terminal domain-containing protein</fullName>
    </recommendedName>
</protein>
<feature type="non-terminal residue" evidence="6">
    <location>
        <position position="453"/>
    </location>
</feature>
<dbReference type="Pfam" id="PF08433">
    <property type="entry name" value="KTI12"/>
    <property type="match status" value="1"/>
</dbReference>
<keyword evidence="2" id="KW-0819">tRNA processing</keyword>
<comment type="similarity">
    <text evidence="1">Belongs to the SEN54 family.</text>
</comment>
<evidence type="ECO:0000259" key="5">
    <source>
        <dbReference type="Pfam" id="PF12928"/>
    </source>
</evidence>
<dbReference type="GO" id="GO:0000379">
    <property type="term" value="P:tRNA-type intron splice site recognition and cleavage"/>
    <property type="evidence" value="ECO:0007669"/>
    <property type="project" value="TreeGrafter"/>
</dbReference>
<dbReference type="InterPro" id="IPR024336">
    <property type="entry name" value="tRNA_splic_suSen54_N"/>
</dbReference>
<sequence>RRLLLGAPVTAAVAAAWDDGGGSLRHRWPLQKPPEAVVAGETNPSRGGWGSWWSQCWPQTGPAAVAVTLRAFAGHKRDMTAEKNLRGVLRSEVDRSVSKDKIIIVDSLNDIKVSKEQCRDSGLEEEEQHRNPFLNIVGDVRLSSSLLAPKPQFRYQVSVARWDEEMRLGEIIKMKGSIWTSMGVSKEQCRDSGLEEEEQHRNPFLNIVGDVRLSSSLLAPKPQFRYQVSVARWDEEMRLGEIIKMKGSIWTSMGVIRNAGKLYCTIEEILFLVERGALHLLDGKDVVLSLNDIYKKVSEGKSGCSWECFVVYRHLKSLGYIVRRHGLPWALKSEKNCCFDTPLCSNSLFALDDNEKSDRELESDVHITRLFEAMQVSALKLEFDVFLPDSKFKKASPGNPNFVLSLISEKPPRRREVEDLERQCNHVPLKFCNVDHGRVSFYSFDEINLPVLP</sequence>
<dbReference type="GO" id="GO:0000214">
    <property type="term" value="C:tRNA-intron endonuclease complex"/>
    <property type="evidence" value="ECO:0007669"/>
    <property type="project" value="TreeGrafter"/>
</dbReference>
<evidence type="ECO:0000256" key="2">
    <source>
        <dbReference type="ARBA" id="ARBA00022694"/>
    </source>
</evidence>